<dbReference type="SUPFAM" id="SSF51679">
    <property type="entry name" value="Bacterial luciferase-like"/>
    <property type="match status" value="1"/>
</dbReference>
<keyword evidence="1 6" id="KW-0285">Flavoprotein</keyword>
<dbReference type="PANTHER" id="PTHR30011">
    <property type="entry name" value="ALKANESULFONATE MONOOXYGENASE-RELATED"/>
    <property type="match status" value="1"/>
</dbReference>
<dbReference type="AlphaFoldDB" id="A0A172YF68"/>
<dbReference type="InterPro" id="IPR036661">
    <property type="entry name" value="Luciferase-like_sf"/>
</dbReference>
<dbReference type="Proteomes" id="UP000077875">
    <property type="component" value="Chromosome"/>
</dbReference>
<evidence type="ECO:0000259" key="7">
    <source>
        <dbReference type="Pfam" id="PF00296"/>
    </source>
</evidence>
<feature type="binding site" evidence="6">
    <location>
        <position position="156"/>
    </location>
    <ligand>
        <name>FMN</name>
        <dbReference type="ChEBI" id="CHEBI:58210"/>
    </ligand>
</feature>
<comment type="similarity">
    <text evidence="5">Belongs to the NtaA/SnaA/DszA monooxygenase family.</text>
</comment>
<evidence type="ECO:0000313" key="8">
    <source>
        <dbReference type="EMBL" id="ANF57847.1"/>
    </source>
</evidence>
<proteinExistence type="inferred from homology"/>
<dbReference type="EMBL" id="CP015243">
    <property type="protein sequence ID" value="ANF57847.1"/>
    <property type="molecule type" value="Genomic_DNA"/>
</dbReference>
<evidence type="ECO:0000256" key="4">
    <source>
        <dbReference type="ARBA" id="ARBA00023033"/>
    </source>
</evidence>
<evidence type="ECO:0000256" key="5">
    <source>
        <dbReference type="ARBA" id="ARBA00033748"/>
    </source>
</evidence>
<evidence type="ECO:0000256" key="1">
    <source>
        <dbReference type="ARBA" id="ARBA00022630"/>
    </source>
</evidence>
<name>A0A172YF68_9GAMM</name>
<evidence type="ECO:0000256" key="2">
    <source>
        <dbReference type="ARBA" id="ARBA00022643"/>
    </source>
</evidence>
<keyword evidence="4 8" id="KW-0503">Monooxygenase</keyword>
<dbReference type="RefSeq" id="WP_064122769.1">
    <property type="nucleotide sequence ID" value="NZ_CP015243.1"/>
</dbReference>
<feature type="binding site" evidence="6">
    <location>
        <position position="102"/>
    </location>
    <ligand>
        <name>FMN</name>
        <dbReference type="ChEBI" id="CHEBI:58210"/>
    </ligand>
</feature>
<feature type="binding site" evidence="6">
    <location>
        <position position="227"/>
    </location>
    <ligand>
        <name>FMN</name>
        <dbReference type="ChEBI" id="CHEBI:58210"/>
    </ligand>
</feature>
<sequence length="452" mass="50048">MAQTRQIKLGLSCRYLGYHVAAWRHPDVPSGGALSLQHFLKVARKAEAEKIDMIFFADSVGVREDDLPPGSAARSMKNAELEPTTLLSAIAACTQSIGLVATASTSYNEPFNVARRYASLDHISGGRAGWNVVTSWSEQEAWNFGRDQHFDYDTRYAMADEFVDVVAGLWDSWEPDAFLRDKQSGLFYDPEKLHILNHQGRFYRVRGPLNSARTPQGRPIIVQAGGSEPGRDLGARAADVIYSSAHSIEKAQAYYADMKARVAAYGRDPSELLIMPGVTFYVGETMERAKAKQDLLQQLIEPQVGLSILYHHFGDLRDYDIDGPLPEPKHAKVKSLADSLYQMAQENNLTIRDVYLTVAAGNSGWTIVGTPESIVDELQSWSEKNAADGFNICPATLPNGMEDVAEFILPELRARGMFRTEYEGPTLRENLGLALPELGDIVSRHGRKVVSL</sequence>
<dbReference type="PANTHER" id="PTHR30011:SF16">
    <property type="entry name" value="C2H2 FINGER DOMAIN TRANSCRIPTION FACTOR (EUROFUNG)-RELATED"/>
    <property type="match status" value="1"/>
</dbReference>
<keyword evidence="9" id="KW-1185">Reference proteome</keyword>
<dbReference type="InterPro" id="IPR011251">
    <property type="entry name" value="Luciferase-like_dom"/>
</dbReference>
<dbReference type="InterPro" id="IPR016215">
    <property type="entry name" value="NTA_MOA"/>
</dbReference>
<dbReference type="Gene3D" id="3.20.20.30">
    <property type="entry name" value="Luciferase-like domain"/>
    <property type="match status" value="1"/>
</dbReference>
<dbReference type="CDD" id="cd01095">
    <property type="entry name" value="Nitrilotriacetate_monoxgenase"/>
    <property type="match status" value="1"/>
</dbReference>
<evidence type="ECO:0000256" key="3">
    <source>
        <dbReference type="ARBA" id="ARBA00023002"/>
    </source>
</evidence>
<dbReference type="KEGG" id="haa:A5892_10545"/>
<dbReference type="Pfam" id="PF00296">
    <property type="entry name" value="Bac_luciferase"/>
    <property type="match status" value="1"/>
</dbReference>
<dbReference type="GO" id="GO:0004497">
    <property type="term" value="F:monooxygenase activity"/>
    <property type="evidence" value="ECO:0007669"/>
    <property type="project" value="UniProtKB-KW"/>
</dbReference>
<dbReference type="InterPro" id="IPR051260">
    <property type="entry name" value="Diverse_substr_monoxygenases"/>
</dbReference>
<feature type="domain" description="Luciferase-like" evidence="7">
    <location>
        <begin position="22"/>
        <end position="382"/>
    </location>
</feature>
<dbReference type="STRING" id="376489.A5892_10545"/>
<evidence type="ECO:0000313" key="9">
    <source>
        <dbReference type="Proteomes" id="UP000077875"/>
    </source>
</evidence>
<dbReference type="PIRSF" id="PIRSF000337">
    <property type="entry name" value="NTA_MOA"/>
    <property type="match status" value="1"/>
</dbReference>
<dbReference type="GO" id="GO:0016705">
    <property type="term" value="F:oxidoreductase activity, acting on paired donors, with incorporation or reduction of molecular oxygen"/>
    <property type="evidence" value="ECO:0007669"/>
    <property type="project" value="InterPro"/>
</dbReference>
<keyword evidence="2 6" id="KW-0288">FMN</keyword>
<dbReference type="NCBIfam" id="TIGR03860">
    <property type="entry name" value="FMN_nitrolo"/>
    <property type="match status" value="1"/>
</dbReference>
<evidence type="ECO:0000256" key="6">
    <source>
        <dbReference type="PIRSR" id="PIRSR000337-1"/>
    </source>
</evidence>
<reference evidence="8 9" key="1">
    <citation type="submission" date="2016-04" db="EMBL/GenBank/DDBJ databases">
        <title>Complete Genome Sequence of Halotalea alkalilenta IHB B 13600.</title>
        <authorList>
            <person name="Swarnkar M.K."/>
            <person name="Sharma A."/>
            <person name="Kaushal K."/>
            <person name="Soni R."/>
            <person name="Rana S."/>
            <person name="Singh A.K."/>
            <person name="Gulati A."/>
        </authorList>
    </citation>
    <scope>NUCLEOTIDE SEQUENCE [LARGE SCALE GENOMIC DNA]</scope>
    <source>
        <strain evidence="8 9">IHB B 13600</strain>
    </source>
</reference>
<keyword evidence="3" id="KW-0560">Oxidoreductase</keyword>
<accession>A0A172YF68</accession>
<feature type="binding site" evidence="6">
    <location>
        <position position="58"/>
    </location>
    <ligand>
        <name>FMN</name>
        <dbReference type="ChEBI" id="CHEBI:58210"/>
    </ligand>
</feature>
<organism evidence="8 9">
    <name type="scientific">Halotalea alkalilenta</name>
    <dbReference type="NCBI Taxonomy" id="376489"/>
    <lineage>
        <taxon>Bacteria</taxon>
        <taxon>Pseudomonadati</taxon>
        <taxon>Pseudomonadota</taxon>
        <taxon>Gammaproteobacteria</taxon>
        <taxon>Oceanospirillales</taxon>
        <taxon>Halomonadaceae</taxon>
        <taxon>Halotalea</taxon>
    </lineage>
</organism>
<protein>
    <submittedName>
        <fullName evidence="8">Nitrilotriacetate monooxygenase</fullName>
    </submittedName>
</protein>
<gene>
    <name evidence="8" type="ORF">A5892_10545</name>
</gene>